<keyword evidence="3" id="KW-1185">Reference proteome</keyword>
<evidence type="ECO:0000313" key="3">
    <source>
        <dbReference type="Proteomes" id="UP001062165"/>
    </source>
</evidence>
<evidence type="ECO:0000256" key="1">
    <source>
        <dbReference type="SAM" id="SignalP"/>
    </source>
</evidence>
<gene>
    <name evidence="2" type="ORF">N7E81_04330</name>
</gene>
<reference evidence="2" key="1">
    <citation type="submission" date="2022-10" db="EMBL/GenBank/DDBJ databases">
        <title>Comparative genomics and taxonomic characterization of three novel marine species of genus Reichenbachiella exhibiting antioxidant and polysaccharide degradation activities.</title>
        <authorList>
            <person name="Muhammad N."/>
            <person name="Lee Y.-J."/>
            <person name="Ko J."/>
            <person name="Kim S.-G."/>
        </authorList>
    </citation>
    <scope>NUCLEOTIDE SEQUENCE</scope>
    <source>
        <strain evidence="2">Wsw4-B4</strain>
    </source>
</reference>
<dbReference type="EMBL" id="CP106735">
    <property type="protein sequence ID" value="UXX80325.1"/>
    <property type="molecule type" value="Genomic_DNA"/>
</dbReference>
<feature type="chain" id="PRO_5046054445" evidence="1">
    <location>
        <begin position="19"/>
        <end position="234"/>
    </location>
</feature>
<dbReference type="Proteomes" id="UP001062165">
    <property type="component" value="Chromosome"/>
</dbReference>
<dbReference type="RefSeq" id="WP_263052055.1">
    <property type="nucleotide sequence ID" value="NZ_CP106735.1"/>
</dbReference>
<name>A0ABY6D3X0_9BACT</name>
<evidence type="ECO:0000313" key="2">
    <source>
        <dbReference type="EMBL" id="UXX80325.1"/>
    </source>
</evidence>
<keyword evidence="1" id="KW-0732">Signal</keyword>
<dbReference type="Gene3D" id="2.40.160.20">
    <property type="match status" value="1"/>
</dbReference>
<sequence length="234" mass="26389">MIKLFTTLFLLTALAAQAQDSTQNSHRVPLEFKADDAETTLELQFTPFGNTPVSINGIRARWFTSGRNAFRLNIFAAVDSDTEIIQQELSSAQLKELKYNTTTIGVNVRPGFERHLEGTKRLSPYFGLEFDLAYQYSSEKEEYQNGSKVNYNKVVNEDGFVRLGANWVAGFDFYIAKKLYLGTEFGYGFSYTKLLAVKVKSNQTTFTEPEPDKRGGSFDMGPNVNAQIRLGYAF</sequence>
<feature type="signal peptide" evidence="1">
    <location>
        <begin position="1"/>
        <end position="18"/>
    </location>
</feature>
<organism evidence="2 3">
    <name type="scientific">Reichenbachiella carrageenanivorans</name>
    <dbReference type="NCBI Taxonomy" id="2979869"/>
    <lineage>
        <taxon>Bacteria</taxon>
        <taxon>Pseudomonadati</taxon>
        <taxon>Bacteroidota</taxon>
        <taxon>Cytophagia</taxon>
        <taxon>Cytophagales</taxon>
        <taxon>Reichenbachiellaceae</taxon>
        <taxon>Reichenbachiella</taxon>
    </lineage>
</organism>
<protein>
    <submittedName>
        <fullName evidence="2">SH3 domain-containing protein</fullName>
    </submittedName>
</protein>
<proteinExistence type="predicted"/>
<accession>A0ABY6D3X0</accession>